<organism evidence="1">
    <name type="scientific">Fagus sylvatica</name>
    <name type="common">Beechnut</name>
    <dbReference type="NCBI Taxonomy" id="28930"/>
    <lineage>
        <taxon>Eukaryota</taxon>
        <taxon>Viridiplantae</taxon>
        <taxon>Streptophyta</taxon>
        <taxon>Embryophyta</taxon>
        <taxon>Tracheophyta</taxon>
        <taxon>Spermatophyta</taxon>
        <taxon>Magnoliopsida</taxon>
        <taxon>eudicotyledons</taxon>
        <taxon>Gunneridae</taxon>
        <taxon>Pentapetalae</taxon>
        <taxon>rosids</taxon>
        <taxon>fabids</taxon>
        <taxon>Fagales</taxon>
        <taxon>Fagaceae</taxon>
        <taxon>Fagus</taxon>
    </lineage>
</organism>
<sequence length="123" mass="12617">MEPPPSKLVMVQGGSISTAIKIGTQALYPTSPASSSAPISERSACFASTAPRTMTRSASQIPWVSYTGTSLGDSSVLLSGPLHDLIAAGATTWQDGDRTVGGDRTVVVEADEGLAAVMKDCDC</sequence>
<evidence type="ECO:0000313" key="1">
    <source>
        <dbReference type="EMBL" id="SPD16335.1"/>
    </source>
</evidence>
<gene>
    <name evidence="1" type="ORF">FSB_LOCUS44217</name>
</gene>
<protein>
    <submittedName>
        <fullName evidence="1">Uncharacterized protein</fullName>
    </submittedName>
</protein>
<dbReference type="EMBL" id="OIVN01004257">
    <property type="protein sequence ID" value="SPD16335.1"/>
    <property type="molecule type" value="Genomic_DNA"/>
</dbReference>
<dbReference type="AlphaFoldDB" id="A0A2N9HW81"/>
<proteinExistence type="predicted"/>
<reference evidence="1" key="1">
    <citation type="submission" date="2018-02" db="EMBL/GenBank/DDBJ databases">
        <authorList>
            <person name="Cohen D.B."/>
            <person name="Kent A.D."/>
        </authorList>
    </citation>
    <scope>NUCLEOTIDE SEQUENCE</scope>
</reference>
<accession>A0A2N9HW81</accession>
<name>A0A2N9HW81_FAGSY</name>